<feature type="non-terminal residue" evidence="1">
    <location>
        <position position="1"/>
    </location>
</feature>
<protein>
    <submittedName>
        <fullName evidence="1">Uncharacterized protein</fullName>
    </submittedName>
</protein>
<comment type="caution">
    <text evidence="1">The sequence shown here is derived from an EMBL/GenBank/DDBJ whole genome shotgun (WGS) entry which is preliminary data.</text>
</comment>
<reference evidence="1" key="1">
    <citation type="journal article" date="2021" name="New Phytol.">
        <title>Evolutionary innovations through gain and loss of genes in the ectomycorrhizal Boletales.</title>
        <authorList>
            <person name="Wu G."/>
            <person name="Miyauchi S."/>
            <person name="Morin E."/>
            <person name="Kuo A."/>
            <person name="Drula E."/>
            <person name="Varga T."/>
            <person name="Kohler A."/>
            <person name="Feng B."/>
            <person name="Cao Y."/>
            <person name="Lipzen A."/>
            <person name="Daum C."/>
            <person name="Hundley H."/>
            <person name="Pangilinan J."/>
            <person name="Johnson J."/>
            <person name="Barry K."/>
            <person name="LaButti K."/>
            <person name="Ng V."/>
            <person name="Ahrendt S."/>
            <person name="Min B."/>
            <person name="Choi I.G."/>
            <person name="Park H."/>
            <person name="Plett J.M."/>
            <person name="Magnuson J."/>
            <person name="Spatafora J.W."/>
            <person name="Nagy L.G."/>
            <person name="Henrissat B."/>
            <person name="Grigoriev I.V."/>
            <person name="Yang Z.L."/>
            <person name="Xu J."/>
            <person name="Martin F.M."/>
        </authorList>
    </citation>
    <scope>NUCLEOTIDE SEQUENCE</scope>
    <source>
        <strain evidence="1">KUC20120723A-06</strain>
    </source>
</reference>
<feature type="non-terminal residue" evidence="1">
    <location>
        <position position="194"/>
    </location>
</feature>
<gene>
    <name evidence="1" type="ORF">BV22DRAFT_968483</name>
</gene>
<accession>A0ACB8AXY0</accession>
<name>A0ACB8AXY0_9AGAM</name>
<sequence>RWTKRQLYLGGNISRQHRRPSAWNAFVRDKMIEHNNGGYILLVYEPPCRAVGERYKLAKFITENKKVLKAEYAKLTYAQKSALALKLVKVRFEKSRIARDNPRAIHRDMVSTFACMNQEVLLLSQAWVSRFNENISSSQTRARPLVKLISDCRNHLQEELDDILREQGNIKGAKMNYTNYEGKIVERYGVALKG</sequence>
<dbReference type="Proteomes" id="UP000790709">
    <property type="component" value="Unassembled WGS sequence"/>
</dbReference>
<keyword evidence="2" id="KW-1185">Reference proteome</keyword>
<evidence type="ECO:0000313" key="1">
    <source>
        <dbReference type="EMBL" id="KAH7917836.1"/>
    </source>
</evidence>
<proteinExistence type="predicted"/>
<dbReference type="EMBL" id="MU266923">
    <property type="protein sequence ID" value="KAH7917836.1"/>
    <property type="molecule type" value="Genomic_DNA"/>
</dbReference>
<organism evidence="1 2">
    <name type="scientific">Leucogyrophana mollusca</name>
    <dbReference type="NCBI Taxonomy" id="85980"/>
    <lineage>
        <taxon>Eukaryota</taxon>
        <taxon>Fungi</taxon>
        <taxon>Dikarya</taxon>
        <taxon>Basidiomycota</taxon>
        <taxon>Agaricomycotina</taxon>
        <taxon>Agaricomycetes</taxon>
        <taxon>Agaricomycetidae</taxon>
        <taxon>Boletales</taxon>
        <taxon>Boletales incertae sedis</taxon>
        <taxon>Leucogyrophana</taxon>
    </lineage>
</organism>
<evidence type="ECO:0000313" key="2">
    <source>
        <dbReference type="Proteomes" id="UP000790709"/>
    </source>
</evidence>